<name>A0A239KZX4_9PSED</name>
<protein>
    <recommendedName>
        <fullName evidence="3">N-acetyltransferase domain-containing protein</fullName>
    </recommendedName>
</protein>
<keyword evidence="2" id="KW-1185">Reference proteome</keyword>
<evidence type="ECO:0000313" key="2">
    <source>
        <dbReference type="Proteomes" id="UP000198407"/>
    </source>
</evidence>
<dbReference type="STRING" id="1215104.GCA_000730585_00619"/>
<dbReference type="Proteomes" id="UP000198407">
    <property type="component" value="Unassembled WGS sequence"/>
</dbReference>
<accession>A0A239KZX4</accession>
<evidence type="ECO:0008006" key="3">
    <source>
        <dbReference type="Google" id="ProtNLM"/>
    </source>
</evidence>
<dbReference type="Gene3D" id="3.40.630.30">
    <property type="match status" value="1"/>
</dbReference>
<dbReference type="RefSeq" id="WP_042129410.1">
    <property type="nucleotide sequence ID" value="NZ_FZOL01000030.1"/>
</dbReference>
<organism evidence="1 2">
    <name type="scientific">Pseudomonas japonica</name>
    <dbReference type="NCBI Taxonomy" id="256466"/>
    <lineage>
        <taxon>Bacteria</taxon>
        <taxon>Pseudomonadati</taxon>
        <taxon>Pseudomonadota</taxon>
        <taxon>Gammaproteobacteria</taxon>
        <taxon>Pseudomonadales</taxon>
        <taxon>Pseudomonadaceae</taxon>
        <taxon>Pseudomonas</taxon>
    </lineage>
</organism>
<gene>
    <name evidence="1" type="ORF">SAMN05444352_13075</name>
</gene>
<dbReference type="EMBL" id="FZOL01000030">
    <property type="protein sequence ID" value="SNT23761.1"/>
    <property type="molecule type" value="Genomic_DNA"/>
</dbReference>
<evidence type="ECO:0000313" key="1">
    <source>
        <dbReference type="EMBL" id="SNT23761.1"/>
    </source>
</evidence>
<reference evidence="2" key="1">
    <citation type="submission" date="2017-06" db="EMBL/GenBank/DDBJ databases">
        <authorList>
            <person name="Varghese N."/>
            <person name="Submissions S."/>
        </authorList>
    </citation>
    <scope>NUCLEOTIDE SEQUENCE [LARGE SCALE GENOMIC DNA]</scope>
    <source>
        <strain evidence="2">DSM 22348</strain>
    </source>
</reference>
<dbReference type="AlphaFoldDB" id="A0A239KZX4"/>
<dbReference type="InterPro" id="IPR016181">
    <property type="entry name" value="Acyl_CoA_acyltransferase"/>
</dbReference>
<dbReference type="SUPFAM" id="SSF55729">
    <property type="entry name" value="Acyl-CoA N-acyltransferases (Nat)"/>
    <property type="match status" value="1"/>
</dbReference>
<proteinExistence type="predicted"/>
<dbReference type="OrthoDB" id="6975896at2"/>
<sequence length="229" mass="26727">MRVLNQLQTHIRHKGLRSALNTAFRHYVFYHWELLWMERDLVSPVPPHNLKPSAPTRSELTTLHNVHAFARYFGDRLETMRELISEGHTGIIHRDPEGHVVAFIWGCPKDYHDHHFYGCWFPVKRGEFFEFGGELTRAYWGTTLSVDLQLDLWEAMREQGCDKVVDVCESHNIPALKLHLRMGYAEQGRVTHVYCLFGRWKFYRQSRYQGSRLSALSKPAVAPVPVRAA</sequence>